<evidence type="ECO:0000256" key="5">
    <source>
        <dbReference type="ARBA" id="ARBA00023002"/>
    </source>
</evidence>
<dbReference type="GO" id="GO:0009055">
    <property type="term" value="F:electron transfer activity"/>
    <property type="evidence" value="ECO:0007669"/>
    <property type="project" value="InterPro"/>
</dbReference>
<evidence type="ECO:0000256" key="4">
    <source>
        <dbReference type="ARBA" id="ARBA00022729"/>
    </source>
</evidence>
<reference evidence="10 11" key="1">
    <citation type="submission" date="2020-08" db="EMBL/GenBank/DDBJ databases">
        <title>Bridging the membrane lipid divide: bacteria of the FCB group superphylum have the potential to synthesize archaeal ether lipids.</title>
        <authorList>
            <person name="Villanueva L."/>
            <person name="Von Meijenfeldt F.A.B."/>
            <person name="Westbye A.B."/>
            <person name="Yadav S."/>
            <person name="Hopmans E.C."/>
            <person name="Dutilh B.E."/>
            <person name="Sinninghe Damste J.S."/>
        </authorList>
    </citation>
    <scope>NUCLEOTIDE SEQUENCE [LARGE SCALE GENOMIC DNA]</scope>
    <source>
        <strain evidence="10">NIOZ-UU100</strain>
    </source>
</reference>
<dbReference type="PROSITE" id="PS51007">
    <property type="entry name" value="CYTC"/>
    <property type="match status" value="1"/>
</dbReference>
<keyword evidence="2 7" id="KW-0349">Heme</keyword>
<dbReference type="GO" id="GO:0004130">
    <property type="term" value="F:cytochrome-c peroxidase activity"/>
    <property type="evidence" value="ECO:0007669"/>
    <property type="project" value="TreeGrafter"/>
</dbReference>
<protein>
    <submittedName>
        <fullName evidence="10">Cytochrome-c peroxidase</fullName>
    </submittedName>
</protein>
<dbReference type="InterPro" id="IPR051395">
    <property type="entry name" value="Cytochrome_c_Peroxidase/MauG"/>
</dbReference>
<keyword evidence="5" id="KW-0560">Oxidoreductase</keyword>
<dbReference type="GO" id="GO:0046872">
    <property type="term" value="F:metal ion binding"/>
    <property type="evidence" value="ECO:0007669"/>
    <property type="project" value="UniProtKB-KW"/>
</dbReference>
<evidence type="ECO:0000256" key="6">
    <source>
        <dbReference type="ARBA" id="ARBA00023004"/>
    </source>
</evidence>
<keyword evidence="6 7" id="KW-0408">Iron</keyword>
<comment type="caution">
    <text evidence="10">The sequence shown here is derived from an EMBL/GenBank/DDBJ whole genome shotgun (WGS) entry which is preliminary data.</text>
</comment>
<feature type="chain" id="PRO_5035152509" evidence="8">
    <location>
        <begin position="29"/>
        <end position="419"/>
    </location>
</feature>
<organism evidence="10 11">
    <name type="scientific">Candidatus Thiopontia autotrophica</name>
    <dbReference type="NCBI Taxonomy" id="2841688"/>
    <lineage>
        <taxon>Bacteria</taxon>
        <taxon>Pseudomonadati</taxon>
        <taxon>Pseudomonadota</taxon>
        <taxon>Gammaproteobacteria</taxon>
        <taxon>Candidatus Thiopontia</taxon>
    </lineage>
</organism>
<evidence type="ECO:0000313" key="11">
    <source>
        <dbReference type="Proteomes" id="UP000654401"/>
    </source>
</evidence>
<dbReference type="InterPro" id="IPR004852">
    <property type="entry name" value="Di-haem_cyt_c_peroxidsae"/>
</dbReference>
<keyword evidence="4 8" id="KW-0732">Signal</keyword>
<keyword evidence="3 7" id="KW-0479">Metal-binding</keyword>
<name>A0A8J6P907_9GAMM</name>
<dbReference type="GO" id="GO:0030313">
    <property type="term" value="C:cell envelope"/>
    <property type="evidence" value="ECO:0007669"/>
    <property type="project" value="UniProtKB-SubCell"/>
</dbReference>
<comment type="subcellular location">
    <subcellularLocation>
        <location evidence="1">Cell envelope</location>
    </subcellularLocation>
</comment>
<evidence type="ECO:0000313" key="10">
    <source>
        <dbReference type="EMBL" id="MBC8518992.1"/>
    </source>
</evidence>
<dbReference type="PROSITE" id="PS51257">
    <property type="entry name" value="PROKAR_LIPOPROTEIN"/>
    <property type="match status" value="1"/>
</dbReference>
<accession>A0A8J6P907</accession>
<proteinExistence type="predicted"/>
<evidence type="ECO:0000259" key="9">
    <source>
        <dbReference type="PROSITE" id="PS51007"/>
    </source>
</evidence>
<dbReference type="EMBL" id="JACNFK010000014">
    <property type="protein sequence ID" value="MBC8518992.1"/>
    <property type="molecule type" value="Genomic_DNA"/>
</dbReference>
<dbReference type="InterPro" id="IPR009056">
    <property type="entry name" value="Cyt_c-like_dom"/>
</dbReference>
<feature type="signal peptide" evidence="8">
    <location>
        <begin position="1"/>
        <end position="28"/>
    </location>
</feature>
<dbReference type="PANTHER" id="PTHR30600:SF10">
    <property type="entry name" value="BLL6722 PROTEIN"/>
    <property type="match status" value="1"/>
</dbReference>
<dbReference type="AlphaFoldDB" id="A0A8J6P907"/>
<keyword evidence="10" id="KW-0575">Peroxidase</keyword>
<evidence type="ECO:0000256" key="2">
    <source>
        <dbReference type="ARBA" id="ARBA00022617"/>
    </source>
</evidence>
<evidence type="ECO:0000256" key="8">
    <source>
        <dbReference type="SAM" id="SignalP"/>
    </source>
</evidence>
<evidence type="ECO:0000256" key="1">
    <source>
        <dbReference type="ARBA" id="ARBA00004196"/>
    </source>
</evidence>
<dbReference type="Pfam" id="PF03150">
    <property type="entry name" value="CCP_MauG"/>
    <property type="match status" value="1"/>
</dbReference>
<dbReference type="InterPro" id="IPR036909">
    <property type="entry name" value="Cyt_c-like_dom_sf"/>
</dbReference>
<gene>
    <name evidence="10" type="ORF">H8D24_01100</name>
</gene>
<dbReference type="Proteomes" id="UP000654401">
    <property type="component" value="Unassembled WGS sequence"/>
</dbReference>
<evidence type="ECO:0000256" key="3">
    <source>
        <dbReference type="ARBA" id="ARBA00022723"/>
    </source>
</evidence>
<evidence type="ECO:0000256" key="7">
    <source>
        <dbReference type="PROSITE-ProRule" id="PRU00433"/>
    </source>
</evidence>
<dbReference type="SUPFAM" id="SSF46626">
    <property type="entry name" value="Cytochrome c"/>
    <property type="match status" value="2"/>
</dbReference>
<dbReference type="GO" id="GO:0020037">
    <property type="term" value="F:heme binding"/>
    <property type="evidence" value="ECO:0007669"/>
    <property type="project" value="InterPro"/>
</dbReference>
<feature type="domain" description="Cytochrome c" evidence="9">
    <location>
        <begin position="237"/>
        <end position="391"/>
    </location>
</feature>
<dbReference type="PANTHER" id="PTHR30600">
    <property type="entry name" value="CYTOCHROME C PEROXIDASE-RELATED"/>
    <property type="match status" value="1"/>
</dbReference>
<dbReference type="Gene3D" id="1.10.760.10">
    <property type="entry name" value="Cytochrome c-like domain"/>
    <property type="match status" value="2"/>
</dbReference>
<sequence length="419" mass="46024">MFEKKNRNPIAVAVVMTTTLMVGCTSQAGSVATETAAAPTVVASMDSGTPIVAPGLKPAGASINPSLAALGPVPVPPDNPITPAKVELGKMLFFEPAIGGDTSTPCSACHEPDQGWAWAEDISRGYPGTVHWRNSQTAVNSAYYPRLFWAGSVSSLEAQAKSAAGGAVAGNAEFDIVEARLALMPEYRKRFNEVFGDEMPLYRNAFRAIAAFERAELVQRDAPIDNYFNGDDSALSEEQKRGMALFNGKANCIECHNGPMATDFDFYNIGVPTLERWKTDGLAQITYRYEMYAKGSNEEMYRNSKGDPGFYFRGKNSWDKGKFRVPSLRYTMYTAPYMHNGTLMTLEDVVDFYNEGGGHNDYSKNKSDLIKPLGLSDEEKEDLVAFLEAFSGDEIEIERPKMPGYAPLFTKAELMMEKK</sequence>